<dbReference type="Proteomes" id="UP000830671">
    <property type="component" value="Chromosome 3"/>
</dbReference>
<dbReference type="GO" id="GO:0005975">
    <property type="term" value="P:carbohydrate metabolic process"/>
    <property type="evidence" value="ECO:0007669"/>
    <property type="project" value="InterPro"/>
</dbReference>
<sequence>MDVILHQHSSGEIIGLEIGASSTMVSTRLLLLSAALLLLTSAATIRKCREETFQNPVLYEDYPDNDISVGPDGAFYFSASNFHYSPGAPILRSLDLVNWEPVGHSIPRLNFGDGYDLPPGGPRAYRGGTWASTLRYRESDGLWYWIGCTNFWITWVFTASSVEGPWYNRANFGGGNCMYDNGLLIDDDDTMYVVYGNGKISVSQLAADGLSVVKTQQVLQASDVNTETVEGNRMYKINGTYYILNDQPGSTTYIWKSSSPWGPYEAKILGQNIAPPLEGGNSPHQGSLIKTAQGDWYFMSFTWAYPAGRMPVLAPIVWGADGFPEIVKGSNGGWGSSYPLPLSSQPLYNWTRTYTFESELGPTWEWNHNPDVASFEVNNGVILRTASVTEDIYSARNTLTHRIHGEFPKGTVEIDFSNMADGDRFGLAAFRDQTAYIGIHRNGSEYTLKAIQGIIIDAESGNPVDPGKEVASAPVPSGAAKIWFRAELDARPTGTRDADFFYSFDGVEFTKLGDAYKLNSGWEFFIAYRFGIFNFATKQLGGSIKANTGDWNLQARQLLSKFKRPTIVRREALIFSLAKSRAQPGLISTSTVSHRTPGTFGILTDSGLR</sequence>
<gene>
    <name evidence="5" type="ORF">CLUP02_06904</name>
</gene>
<proteinExistence type="inferred from homology"/>
<keyword evidence="6" id="KW-1185">Reference proteome</keyword>
<evidence type="ECO:0000256" key="2">
    <source>
        <dbReference type="ARBA" id="ARBA00022801"/>
    </source>
</evidence>
<protein>
    <submittedName>
        <fullName evidence="5">Glycosyl hydrolase family 43 protein</fullName>
    </submittedName>
</protein>
<dbReference type="InterPro" id="IPR051795">
    <property type="entry name" value="Glycosyl_Hydrlase_43"/>
</dbReference>
<dbReference type="AlphaFoldDB" id="A0A9Q8SQ62"/>
<dbReference type="GO" id="GO:0004553">
    <property type="term" value="F:hydrolase activity, hydrolyzing O-glycosyl compounds"/>
    <property type="evidence" value="ECO:0007669"/>
    <property type="project" value="InterPro"/>
</dbReference>
<dbReference type="PANTHER" id="PTHR42812">
    <property type="entry name" value="BETA-XYLOSIDASE"/>
    <property type="match status" value="1"/>
</dbReference>
<evidence type="ECO:0000313" key="6">
    <source>
        <dbReference type="Proteomes" id="UP000830671"/>
    </source>
</evidence>
<organism evidence="5 6">
    <name type="scientific">Colletotrichum lupini</name>
    <dbReference type="NCBI Taxonomy" id="145971"/>
    <lineage>
        <taxon>Eukaryota</taxon>
        <taxon>Fungi</taxon>
        <taxon>Dikarya</taxon>
        <taxon>Ascomycota</taxon>
        <taxon>Pezizomycotina</taxon>
        <taxon>Sordariomycetes</taxon>
        <taxon>Hypocreomycetidae</taxon>
        <taxon>Glomerellales</taxon>
        <taxon>Glomerellaceae</taxon>
        <taxon>Colletotrichum</taxon>
        <taxon>Colletotrichum acutatum species complex</taxon>
    </lineage>
</organism>
<dbReference type="InterPro" id="IPR023296">
    <property type="entry name" value="Glyco_hydro_beta-prop_sf"/>
</dbReference>
<evidence type="ECO:0000259" key="4">
    <source>
        <dbReference type="Pfam" id="PF17851"/>
    </source>
</evidence>
<dbReference type="Pfam" id="PF04616">
    <property type="entry name" value="Glyco_hydro_43"/>
    <property type="match status" value="1"/>
</dbReference>
<dbReference type="CDD" id="cd09001">
    <property type="entry name" value="GH43_FsAxh1-like"/>
    <property type="match status" value="1"/>
</dbReference>
<evidence type="ECO:0000256" key="3">
    <source>
        <dbReference type="ARBA" id="ARBA00023295"/>
    </source>
</evidence>
<dbReference type="Pfam" id="PF17851">
    <property type="entry name" value="GH43_C2"/>
    <property type="match status" value="1"/>
</dbReference>
<keyword evidence="3" id="KW-0326">Glycosidase</keyword>
<dbReference type="KEGG" id="clup:CLUP02_06904"/>
<dbReference type="RefSeq" id="XP_049143044.1">
    <property type="nucleotide sequence ID" value="XM_049285901.1"/>
</dbReference>
<dbReference type="Gene3D" id="2.60.120.200">
    <property type="match status" value="1"/>
</dbReference>
<dbReference type="EMBL" id="CP019475">
    <property type="protein sequence ID" value="UQC81418.1"/>
    <property type="molecule type" value="Genomic_DNA"/>
</dbReference>
<dbReference type="GeneID" id="73340911"/>
<dbReference type="InterPro" id="IPR006710">
    <property type="entry name" value="Glyco_hydro_43"/>
</dbReference>
<dbReference type="Gene3D" id="2.115.10.20">
    <property type="entry name" value="Glycosyl hydrolase domain, family 43"/>
    <property type="match status" value="1"/>
</dbReference>
<dbReference type="SUPFAM" id="SSF75005">
    <property type="entry name" value="Arabinanase/levansucrase/invertase"/>
    <property type="match status" value="1"/>
</dbReference>
<dbReference type="SUPFAM" id="SSF49899">
    <property type="entry name" value="Concanavalin A-like lectins/glucanases"/>
    <property type="match status" value="1"/>
</dbReference>
<name>A0A9Q8SQ62_9PEZI</name>
<evidence type="ECO:0000313" key="5">
    <source>
        <dbReference type="EMBL" id="UQC81418.1"/>
    </source>
</evidence>
<feature type="domain" description="Beta-xylosidase C-terminal Concanavalin A-like" evidence="4">
    <location>
        <begin position="356"/>
        <end position="538"/>
    </location>
</feature>
<keyword evidence="2 5" id="KW-0378">Hydrolase</keyword>
<accession>A0A9Q8SQ62</accession>
<reference evidence="5" key="1">
    <citation type="journal article" date="2021" name="Mol. Plant Microbe Interact.">
        <title>Complete Genome Sequence of the Plant-Pathogenic Fungus Colletotrichum lupini.</title>
        <authorList>
            <person name="Baroncelli R."/>
            <person name="Pensec F."/>
            <person name="Da Lio D."/>
            <person name="Boufleur T."/>
            <person name="Vicente I."/>
            <person name="Sarrocco S."/>
            <person name="Picot A."/>
            <person name="Baraldi E."/>
            <person name="Sukno S."/>
            <person name="Thon M."/>
            <person name="Le Floch G."/>
        </authorList>
    </citation>
    <scope>NUCLEOTIDE SEQUENCE</scope>
    <source>
        <strain evidence="5">IMI 504893</strain>
    </source>
</reference>
<dbReference type="InterPro" id="IPR041542">
    <property type="entry name" value="GH43_C2"/>
</dbReference>
<comment type="similarity">
    <text evidence="1">Belongs to the glycosyl hydrolase 43 family.</text>
</comment>
<dbReference type="InterPro" id="IPR013320">
    <property type="entry name" value="ConA-like_dom_sf"/>
</dbReference>
<dbReference type="PANTHER" id="PTHR42812:SF15">
    <property type="entry name" value="HYDROLASE, PUTATIVE (AFU_ORTHOLOGUE AFUA_2G00930)-RELATED"/>
    <property type="match status" value="1"/>
</dbReference>
<evidence type="ECO:0000256" key="1">
    <source>
        <dbReference type="ARBA" id="ARBA00009865"/>
    </source>
</evidence>